<organism evidence="2 3">
    <name type="scientific">Amborella trichopoda</name>
    <dbReference type="NCBI Taxonomy" id="13333"/>
    <lineage>
        <taxon>Eukaryota</taxon>
        <taxon>Viridiplantae</taxon>
        <taxon>Streptophyta</taxon>
        <taxon>Embryophyta</taxon>
        <taxon>Tracheophyta</taxon>
        <taxon>Spermatophyta</taxon>
        <taxon>Magnoliopsida</taxon>
        <taxon>Amborellales</taxon>
        <taxon>Amborellaceae</taxon>
        <taxon>Amborella</taxon>
    </lineage>
</organism>
<dbReference type="HOGENOM" id="CLU_2124451_0_0_1"/>
<proteinExistence type="predicted"/>
<gene>
    <name evidence="2" type="ORF">AMTR_s00161p00037480</name>
</gene>
<dbReference type="Proteomes" id="UP000017836">
    <property type="component" value="Unassembled WGS sequence"/>
</dbReference>
<protein>
    <submittedName>
        <fullName evidence="2">Uncharacterized protein</fullName>
    </submittedName>
</protein>
<keyword evidence="3" id="KW-1185">Reference proteome</keyword>
<evidence type="ECO:0000313" key="2">
    <source>
        <dbReference type="EMBL" id="ERN10478.1"/>
    </source>
</evidence>
<evidence type="ECO:0000256" key="1">
    <source>
        <dbReference type="SAM" id="MobiDB-lite"/>
    </source>
</evidence>
<reference evidence="3" key="1">
    <citation type="journal article" date="2013" name="Science">
        <title>The Amborella genome and the evolution of flowering plants.</title>
        <authorList>
            <consortium name="Amborella Genome Project"/>
        </authorList>
    </citation>
    <scope>NUCLEOTIDE SEQUENCE [LARGE SCALE GENOMIC DNA]</scope>
</reference>
<name>W1PQY6_AMBTC</name>
<feature type="compositionally biased region" description="Basic residues" evidence="1">
    <location>
        <begin position="46"/>
        <end position="56"/>
    </location>
</feature>
<evidence type="ECO:0000313" key="3">
    <source>
        <dbReference type="Proteomes" id="UP000017836"/>
    </source>
</evidence>
<dbReference type="Gramene" id="ERN10478">
    <property type="protein sequence ID" value="ERN10478"/>
    <property type="gene ID" value="AMTR_s00161p00037480"/>
</dbReference>
<sequence>MGPKAPNGETKQDKFRTTSLGSICIKEGSSIAPTTAKALPKTQRQGTKRHPNHKKGNHEGQKSVAIPSSTSAIPAPFQMSANLKISNRQEIAWLTRLRRRIDVSDHTTDMTGSY</sequence>
<feature type="region of interest" description="Disordered" evidence="1">
    <location>
        <begin position="31"/>
        <end position="73"/>
    </location>
</feature>
<accession>W1PQY6</accession>
<dbReference type="AlphaFoldDB" id="W1PQY6"/>
<dbReference type="EMBL" id="KI392832">
    <property type="protein sequence ID" value="ERN10478.1"/>
    <property type="molecule type" value="Genomic_DNA"/>
</dbReference>